<dbReference type="InterPro" id="IPR013249">
    <property type="entry name" value="RNA_pol_sigma70_r4_t2"/>
</dbReference>
<dbReference type="InterPro" id="IPR036388">
    <property type="entry name" value="WH-like_DNA-bd_sf"/>
</dbReference>
<dbReference type="CDD" id="cd06171">
    <property type="entry name" value="Sigma70_r4"/>
    <property type="match status" value="1"/>
</dbReference>
<evidence type="ECO:0000313" key="8">
    <source>
        <dbReference type="EMBL" id="GAA0934826.1"/>
    </source>
</evidence>
<dbReference type="NCBIfam" id="TIGR02937">
    <property type="entry name" value="sigma70-ECF"/>
    <property type="match status" value="1"/>
</dbReference>
<evidence type="ECO:0000256" key="3">
    <source>
        <dbReference type="ARBA" id="ARBA00023082"/>
    </source>
</evidence>
<evidence type="ECO:0000259" key="7">
    <source>
        <dbReference type="Pfam" id="PF08281"/>
    </source>
</evidence>
<evidence type="ECO:0000256" key="2">
    <source>
        <dbReference type="ARBA" id="ARBA00023015"/>
    </source>
</evidence>
<dbReference type="InterPro" id="IPR013324">
    <property type="entry name" value="RNA_pol_sigma_r3/r4-like"/>
</dbReference>
<dbReference type="Gene3D" id="1.10.1740.10">
    <property type="match status" value="1"/>
</dbReference>
<feature type="domain" description="RNA polymerase sigma factor 70 region 4 type 2" evidence="7">
    <location>
        <begin position="108"/>
        <end position="160"/>
    </location>
</feature>
<protein>
    <submittedName>
        <fullName evidence="8">SigE family RNA polymerase sigma factor</fullName>
    </submittedName>
</protein>
<evidence type="ECO:0000256" key="4">
    <source>
        <dbReference type="ARBA" id="ARBA00023125"/>
    </source>
</evidence>
<keyword evidence="2" id="KW-0805">Transcription regulation</keyword>
<evidence type="ECO:0000313" key="9">
    <source>
        <dbReference type="Proteomes" id="UP001500542"/>
    </source>
</evidence>
<name>A0ABN1PY63_9ACTN</name>
<dbReference type="InterPro" id="IPR039425">
    <property type="entry name" value="RNA_pol_sigma-70-like"/>
</dbReference>
<dbReference type="Gene3D" id="1.10.10.10">
    <property type="entry name" value="Winged helix-like DNA-binding domain superfamily/Winged helix DNA-binding domain"/>
    <property type="match status" value="1"/>
</dbReference>
<dbReference type="InterPro" id="IPR014284">
    <property type="entry name" value="RNA_pol_sigma-70_dom"/>
</dbReference>
<dbReference type="SUPFAM" id="SSF88946">
    <property type="entry name" value="Sigma2 domain of RNA polymerase sigma factors"/>
    <property type="match status" value="1"/>
</dbReference>
<keyword evidence="5" id="KW-0804">Transcription</keyword>
<dbReference type="Pfam" id="PF08281">
    <property type="entry name" value="Sigma70_r4_2"/>
    <property type="match status" value="1"/>
</dbReference>
<dbReference type="RefSeq" id="WP_343967459.1">
    <property type="nucleotide sequence ID" value="NZ_BAAAHK010000004.1"/>
</dbReference>
<dbReference type="InterPro" id="IPR014325">
    <property type="entry name" value="RNA_pol_sigma-E_actinobac"/>
</dbReference>
<reference evidence="8 9" key="1">
    <citation type="journal article" date="2019" name="Int. J. Syst. Evol. Microbiol.">
        <title>The Global Catalogue of Microorganisms (GCM) 10K type strain sequencing project: providing services to taxonomists for standard genome sequencing and annotation.</title>
        <authorList>
            <consortium name="The Broad Institute Genomics Platform"/>
            <consortium name="The Broad Institute Genome Sequencing Center for Infectious Disease"/>
            <person name="Wu L."/>
            <person name="Ma J."/>
        </authorList>
    </citation>
    <scope>NUCLEOTIDE SEQUENCE [LARGE SCALE GENOMIC DNA]</scope>
    <source>
        <strain evidence="8 9">JCM 10977</strain>
    </source>
</reference>
<dbReference type="Pfam" id="PF04542">
    <property type="entry name" value="Sigma70_r2"/>
    <property type="match status" value="1"/>
</dbReference>
<sequence>MTITGGDTERLSFDELVTSSERRLLRLALMLSGGVHSAEDLVQTVLARAHRRWDTIGVLDKPDAYLSKMVVNEFLSWRRRLKNQELPLADIPETPAAEDISARHAQRDAAWRLLAGLPRAQRAVLVLRFYEDLPDDEIAAILGCTPVTVRSNASRGLATLRANLPTSDKDH</sequence>
<dbReference type="EMBL" id="BAAAHK010000004">
    <property type="protein sequence ID" value="GAA0934826.1"/>
    <property type="molecule type" value="Genomic_DNA"/>
</dbReference>
<comment type="similarity">
    <text evidence="1">Belongs to the sigma-70 factor family. ECF subfamily.</text>
</comment>
<dbReference type="NCBIfam" id="TIGR02983">
    <property type="entry name" value="SigE-fam_strep"/>
    <property type="match status" value="1"/>
</dbReference>
<evidence type="ECO:0000256" key="1">
    <source>
        <dbReference type="ARBA" id="ARBA00010641"/>
    </source>
</evidence>
<dbReference type="PANTHER" id="PTHR43133">
    <property type="entry name" value="RNA POLYMERASE ECF-TYPE SIGMA FACTO"/>
    <property type="match status" value="1"/>
</dbReference>
<dbReference type="InterPro" id="IPR013325">
    <property type="entry name" value="RNA_pol_sigma_r2"/>
</dbReference>
<gene>
    <name evidence="8" type="ORF">GCM10009554_21170</name>
</gene>
<organism evidence="8 9">
    <name type="scientific">Kribbella koreensis</name>
    <dbReference type="NCBI Taxonomy" id="57909"/>
    <lineage>
        <taxon>Bacteria</taxon>
        <taxon>Bacillati</taxon>
        <taxon>Actinomycetota</taxon>
        <taxon>Actinomycetes</taxon>
        <taxon>Propionibacteriales</taxon>
        <taxon>Kribbellaceae</taxon>
        <taxon>Kribbella</taxon>
    </lineage>
</organism>
<proteinExistence type="inferred from homology"/>
<dbReference type="Proteomes" id="UP001500542">
    <property type="component" value="Unassembled WGS sequence"/>
</dbReference>
<keyword evidence="3" id="KW-0731">Sigma factor</keyword>
<evidence type="ECO:0000256" key="5">
    <source>
        <dbReference type="ARBA" id="ARBA00023163"/>
    </source>
</evidence>
<evidence type="ECO:0000259" key="6">
    <source>
        <dbReference type="Pfam" id="PF04542"/>
    </source>
</evidence>
<feature type="domain" description="RNA polymerase sigma-70 region 2" evidence="6">
    <location>
        <begin position="16"/>
        <end position="82"/>
    </location>
</feature>
<keyword evidence="9" id="KW-1185">Reference proteome</keyword>
<comment type="caution">
    <text evidence="8">The sequence shown here is derived from an EMBL/GenBank/DDBJ whole genome shotgun (WGS) entry which is preliminary data.</text>
</comment>
<dbReference type="SUPFAM" id="SSF88659">
    <property type="entry name" value="Sigma3 and sigma4 domains of RNA polymerase sigma factors"/>
    <property type="match status" value="1"/>
</dbReference>
<keyword evidence="4" id="KW-0238">DNA-binding</keyword>
<accession>A0ABN1PY63</accession>
<dbReference type="InterPro" id="IPR007627">
    <property type="entry name" value="RNA_pol_sigma70_r2"/>
</dbReference>
<dbReference type="PANTHER" id="PTHR43133:SF50">
    <property type="entry name" value="ECF RNA POLYMERASE SIGMA FACTOR SIGM"/>
    <property type="match status" value="1"/>
</dbReference>